<accession>A0A7R9Y7M8</accession>
<dbReference type="Pfam" id="PF00450">
    <property type="entry name" value="Peptidase_S10"/>
    <property type="match status" value="1"/>
</dbReference>
<evidence type="ECO:0000313" key="2">
    <source>
        <dbReference type="EMBL" id="CAD8250199.1"/>
    </source>
</evidence>
<protein>
    <recommendedName>
        <fullName evidence="3">Carboxypeptidase</fullName>
    </recommendedName>
</protein>
<gene>
    <name evidence="2" type="ORF">PCOL08062_LOCUS11731</name>
</gene>
<organism evidence="2">
    <name type="scientific">Prasinoderma coloniale</name>
    <dbReference type="NCBI Taxonomy" id="156133"/>
    <lineage>
        <taxon>Eukaryota</taxon>
        <taxon>Viridiplantae</taxon>
        <taxon>Prasinodermophyta</taxon>
        <taxon>Prasinodermophyceae</taxon>
        <taxon>Prasinodermales</taxon>
        <taxon>Prasinodermaceae</taxon>
        <taxon>Prasinoderma</taxon>
    </lineage>
</organism>
<dbReference type="InterPro" id="IPR001563">
    <property type="entry name" value="Peptidase_S10"/>
</dbReference>
<sequence>MALLRDFMVSFKTQLGALMDEYPVLLYSGQLDIIIGAALTEAFLSSIPWGGADSFANATRVVWYSPSNATNVTGYVQAAEGFSRVAIKNAGHILPFDQPKAARAMMYHWLTNTFPFGDSSSSVVQSTNGGD</sequence>
<evidence type="ECO:0000256" key="1">
    <source>
        <dbReference type="ARBA" id="ARBA00009431"/>
    </source>
</evidence>
<dbReference type="EMBL" id="HBDZ01015229">
    <property type="protein sequence ID" value="CAD8250199.1"/>
    <property type="molecule type" value="Transcribed_RNA"/>
</dbReference>
<reference evidence="2" key="1">
    <citation type="submission" date="2021-01" db="EMBL/GenBank/DDBJ databases">
        <authorList>
            <person name="Corre E."/>
            <person name="Pelletier E."/>
            <person name="Niang G."/>
            <person name="Scheremetjew M."/>
            <person name="Finn R."/>
            <person name="Kale V."/>
            <person name="Holt S."/>
            <person name="Cochrane G."/>
            <person name="Meng A."/>
            <person name="Brown T."/>
            <person name="Cohen L."/>
        </authorList>
    </citation>
    <scope>NUCLEOTIDE SEQUENCE</scope>
    <source>
        <strain evidence="2">CCMP1413</strain>
    </source>
</reference>
<proteinExistence type="inferred from homology"/>
<evidence type="ECO:0008006" key="3">
    <source>
        <dbReference type="Google" id="ProtNLM"/>
    </source>
</evidence>
<dbReference type="Gene3D" id="3.40.50.1820">
    <property type="entry name" value="alpha/beta hydrolase"/>
    <property type="match status" value="1"/>
</dbReference>
<dbReference type="SUPFAM" id="SSF53474">
    <property type="entry name" value="alpha/beta-Hydrolases"/>
    <property type="match status" value="1"/>
</dbReference>
<dbReference type="InterPro" id="IPR029058">
    <property type="entry name" value="AB_hydrolase_fold"/>
</dbReference>
<dbReference type="GO" id="GO:0006508">
    <property type="term" value="P:proteolysis"/>
    <property type="evidence" value="ECO:0007669"/>
    <property type="project" value="InterPro"/>
</dbReference>
<name>A0A7R9Y7M8_9VIRI</name>
<comment type="similarity">
    <text evidence="1">Belongs to the peptidase S10 family.</text>
</comment>
<dbReference type="GO" id="GO:0004185">
    <property type="term" value="F:serine-type carboxypeptidase activity"/>
    <property type="evidence" value="ECO:0007669"/>
    <property type="project" value="InterPro"/>
</dbReference>
<dbReference type="AlphaFoldDB" id="A0A7R9Y7M8"/>